<dbReference type="RefSeq" id="WP_324669230.1">
    <property type="nucleotide sequence ID" value="NZ_CP141614.1"/>
</dbReference>
<dbReference type="Proteomes" id="UP001333102">
    <property type="component" value="Chromosome"/>
</dbReference>
<reference evidence="3" key="1">
    <citation type="submission" date="2023-12" db="EMBL/GenBank/DDBJ databases">
        <title>Novel isolates from deep terrestrial aquifers shed light on the physiology and ecology of the class Limnochordia.</title>
        <authorList>
            <person name="Karnachuk O.V."/>
            <person name="Lukina A.P."/>
            <person name="Avakyan M.R."/>
            <person name="Kadnikov V."/>
            <person name="Begmatov S."/>
            <person name="Beletsky A.V."/>
            <person name="Mardanov A.V."/>
            <person name="Ravin N.V."/>
        </authorList>
    </citation>
    <scope>NUCLEOTIDE SEQUENCE [LARGE SCALE GENOMIC DNA]</scope>
    <source>
        <strain evidence="3">LN</strain>
    </source>
</reference>
<protein>
    <recommendedName>
        <fullName evidence="4">Rod binding protein</fullName>
    </recommendedName>
</protein>
<evidence type="ECO:0008006" key="4">
    <source>
        <dbReference type="Google" id="ProtNLM"/>
    </source>
</evidence>
<name>A0ABZ1BPW7_9FIRM</name>
<evidence type="ECO:0000313" key="2">
    <source>
        <dbReference type="EMBL" id="WRP14844.1"/>
    </source>
</evidence>
<feature type="region of interest" description="Disordered" evidence="1">
    <location>
        <begin position="88"/>
        <end position="111"/>
    </location>
</feature>
<evidence type="ECO:0000256" key="1">
    <source>
        <dbReference type="SAM" id="MobiDB-lite"/>
    </source>
</evidence>
<proteinExistence type="predicted"/>
<accession>A0ABZ1BPW7</accession>
<gene>
    <name evidence="2" type="ORF">VLY81_01345</name>
</gene>
<organism evidence="2 3">
    <name type="scientific">Geochorda subterranea</name>
    <dbReference type="NCBI Taxonomy" id="3109564"/>
    <lineage>
        <taxon>Bacteria</taxon>
        <taxon>Bacillati</taxon>
        <taxon>Bacillota</taxon>
        <taxon>Limnochordia</taxon>
        <taxon>Limnochordales</taxon>
        <taxon>Geochordaceae</taxon>
        <taxon>Geochorda</taxon>
    </lineage>
</organism>
<feature type="compositionally biased region" description="Basic and acidic residues" evidence="1">
    <location>
        <begin position="91"/>
        <end position="111"/>
    </location>
</feature>
<evidence type="ECO:0000313" key="3">
    <source>
        <dbReference type="Proteomes" id="UP001333102"/>
    </source>
</evidence>
<dbReference type="EMBL" id="CP141614">
    <property type="protein sequence ID" value="WRP14844.1"/>
    <property type="molecule type" value="Genomic_DNA"/>
</dbReference>
<sequence length="111" mass="11709">MPAPWAVPPESRALEGDAGLRWAAGQMEAWLWSHLLQQALKPGEGGLFGAGTAGQVYGEWFCQATATLLVDAGPGRLARLLVEEFSSALTGDHDPEGNRGEARGVGDPVRV</sequence>
<keyword evidence="3" id="KW-1185">Reference proteome</keyword>